<dbReference type="PANTHER" id="PTHR40375:SF2">
    <property type="entry name" value="SPORULATION-SPECIFIC PROTEIN 22"/>
    <property type="match status" value="1"/>
</dbReference>
<evidence type="ECO:0000313" key="4">
    <source>
        <dbReference type="Proteomes" id="UP000772434"/>
    </source>
</evidence>
<dbReference type="PANTHER" id="PTHR40375">
    <property type="entry name" value="SPORULATION-SPECIFIC PROTEIN 22"/>
    <property type="match status" value="1"/>
</dbReference>
<dbReference type="GO" id="GO:0051321">
    <property type="term" value="P:meiotic cell cycle"/>
    <property type="evidence" value="ECO:0007669"/>
    <property type="project" value="UniProtKB-KW"/>
</dbReference>
<dbReference type="EMBL" id="JADNRY010000032">
    <property type="protein sequence ID" value="KAF9071450.1"/>
    <property type="molecule type" value="Genomic_DNA"/>
</dbReference>
<protein>
    <recommendedName>
        <fullName evidence="2">Protein ZIP4 homolog</fullName>
    </recommendedName>
</protein>
<comment type="caution">
    <text evidence="3">The sequence shown here is derived from an EMBL/GenBank/DDBJ whole genome shotgun (WGS) entry which is preliminary data.</text>
</comment>
<accession>A0A9P5Q046</accession>
<dbReference type="InterPro" id="IPR039057">
    <property type="entry name" value="Spo22/ZIP4"/>
</dbReference>
<reference evidence="3" key="1">
    <citation type="submission" date="2020-11" db="EMBL/GenBank/DDBJ databases">
        <authorList>
            <consortium name="DOE Joint Genome Institute"/>
            <person name="Ahrendt S."/>
            <person name="Riley R."/>
            <person name="Andreopoulos W."/>
            <person name="Labutti K."/>
            <person name="Pangilinan J."/>
            <person name="Ruiz-Duenas F.J."/>
            <person name="Barrasa J.M."/>
            <person name="Sanchez-Garcia M."/>
            <person name="Camarero S."/>
            <person name="Miyauchi S."/>
            <person name="Serrano A."/>
            <person name="Linde D."/>
            <person name="Babiker R."/>
            <person name="Drula E."/>
            <person name="Ayuso-Fernandez I."/>
            <person name="Pacheco R."/>
            <person name="Padilla G."/>
            <person name="Ferreira P."/>
            <person name="Barriuso J."/>
            <person name="Kellner H."/>
            <person name="Castanera R."/>
            <person name="Alfaro M."/>
            <person name="Ramirez L."/>
            <person name="Pisabarro A.G."/>
            <person name="Kuo A."/>
            <person name="Tritt A."/>
            <person name="Lipzen A."/>
            <person name="He G."/>
            <person name="Yan M."/>
            <person name="Ng V."/>
            <person name="Cullen D."/>
            <person name="Martin F."/>
            <person name="Rosso M.-N."/>
            <person name="Henrissat B."/>
            <person name="Hibbett D."/>
            <person name="Martinez A.T."/>
            <person name="Grigoriev I.V."/>
        </authorList>
    </citation>
    <scope>NUCLEOTIDE SEQUENCE</scope>
    <source>
        <strain evidence="3">AH 40177</strain>
    </source>
</reference>
<evidence type="ECO:0000313" key="3">
    <source>
        <dbReference type="EMBL" id="KAF9071450.1"/>
    </source>
</evidence>
<organism evidence="3 4">
    <name type="scientific">Rhodocollybia butyracea</name>
    <dbReference type="NCBI Taxonomy" id="206335"/>
    <lineage>
        <taxon>Eukaryota</taxon>
        <taxon>Fungi</taxon>
        <taxon>Dikarya</taxon>
        <taxon>Basidiomycota</taxon>
        <taxon>Agaricomycotina</taxon>
        <taxon>Agaricomycetes</taxon>
        <taxon>Agaricomycetidae</taxon>
        <taxon>Agaricales</taxon>
        <taxon>Marasmiineae</taxon>
        <taxon>Omphalotaceae</taxon>
        <taxon>Rhodocollybia</taxon>
    </lineage>
</organism>
<dbReference type="OrthoDB" id="65716at2759"/>
<dbReference type="Pfam" id="PF08631">
    <property type="entry name" value="SPO22"/>
    <property type="match status" value="1"/>
</dbReference>
<feature type="non-terminal residue" evidence="3">
    <location>
        <position position="1"/>
    </location>
</feature>
<keyword evidence="4" id="KW-1185">Reference proteome</keyword>
<proteinExistence type="predicted"/>
<evidence type="ECO:0000256" key="1">
    <source>
        <dbReference type="ARBA" id="ARBA00023254"/>
    </source>
</evidence>
<name>A0A9P5Q046_9AGAR</name>
<keyword evidence="1" id="KW-0469">Meiosis</keyword>
<dbReference type="GO" id="GO:0090173">
    <property type="term" value="P:regulation of synaptonemal complex assembly"/>
    <property type="evidence" value="ECO:0007669"/>
    <property type="project" value="InterPro"/>
</dbReference>
<dbReference type="AlphaFoldDB" id="A0A9P5Q046"/>
<sequence length="922" mass="103041">VTDLLTTAKTQLDSDDISLRPSLIQILNKISALAESFTDRRAKAEKDRIDLYDILDQEGVNLWNISGLVRKFSDDDGRELVGAIRLAAFRLVEAGLEVKPGLERCSALIHVLGQASKTGATLSELERNDAAASILTSAAKYEEMIRAEDDSDGTHRHSKTCARVVYFSSRMEAAWNERNFTVAEFMSQKIMAIYDEHRLVLPVNDVRWFLAAKFHGIGQSILKDQAGQPHSKASDAVAWLQRAFGIVDQEEASVPAVLELKVCATCPRAYFLSESYDSAEATLDELIPSLDASKDHASSEYQELRWLRLAILKKRKAGDAVTLDAFKSIINHMPFTEATVTDILQDLRTLGHQHVLVTSVNQYLLQRILDCNSLGSDYVDRVLLCLIIHCSKDEVHSRAMEVVNAAFTSACDADTELQNVSAMACLSLLWQYGDRHYRAKRWSEAADWFEAGTHRLFRVNGSHNASKCYRKAGLCYIEQREYSRAAAVIRCCPLNEATTHYVLFITAIYQGLDDEAIISMHEMVKAVDFNRKMLLLATKLSHESEMKNVLLAVLEALLKTLKVSNGETIVEAMALLRCIIRLVLQLLADPTANKSTLIDSVVAHFHTAKVLVDAAMVQKSISLIIKDISWLWRTAYNCAVQGCSEWDGYQKDISVLFGVSKDLLEAYCQASPVEVDSDLHIHLINAFFSSVSGRVFTAREMMSANSNGTVNTEEIREISAEIKTCRARISQIIEANKISGDEELRSQYFLHTLRVFEAEIIAQLKDWDQLAGVVSDAVTSGPLAVSTYEAIADILAKKDCPVNAFRTLQAVLRATLDHDSLSVDKFSRWLRAICTIILARNTSVDRLKVIGYVEQAVNVIEQSIESDEPYPMDERFWLLATSYNTGFECLEASSLEEARRWFEASTVICRFVPGGPERAEKV</sequence>
<dbReference type="Proteomes" id="UP000772434">
    <property type="component" value="Unassembled WGS sequence"/>
</dbReference>
<dbReference type="InterPro" id="IPR013940">
    <property type="entry name" value="Spo22/ZIP4/TEX11"/>
</dbReference>
<dbReference type="SUPFAM" id="SSF48452">
    <property type="entry name" value="TPR-like"/>
    <property type="match status" value="1"/>
</dbReference>
<dbReference type="InterPro" id="IPR011990">
    <property type="entry name" value="TPR-like_helical_dom_sf"/>
</dbReference>
<evidence type="ECO:0000256" key="2">
    <source>
        <dbReference type="ARBA" id="ARBA00031845"/>
    </source>
</evidence>
<gene>
    <name evidence="3" type="ORF">BDP27DRAFT_1219079</name>
</gene>